<dbReference type="AlphaFoldDB" id="A0A845QA83"/>
<dbReference type="InterPro" id="IPR009964">
    <property type="entry name" value="DUF1491"/>
</dbReference>
<sequence length="133" mass="14298">MMQPRLKSEIRVHAMLRGAAAAGIFGAVLRRGDDTAGAIIVRLAPDAQTAMLYCAAPGPGTDDDGRPRWICATGPDPVPNDEANAWLSRRIDTDPDMWVVEFETAKSGPCLDGTVVDTAPPQEDPLIAQIFRK</sequence>
<keyword evidence="2" id="KW-1185">Reference proteome</keyword>
<evidence type="ECO:0000313" key="1">
    <source>
        <dbReference type="EMBL" id="NBG95347.1"/>
    </source>
</evidence>
<gene>
    <name evidence="1" type="ORF">GTQ45_06340</name>
</gene>
<name>A0A845QA83_9HYPH</name>
<evidence type="ECO:0000313" key="2">
    <source>
        <dbReference type="Proteomes" id="UP000470384"/>
    </source>
</evidence>
<dbReference type="OrthoDB" id="9809136at2"/>
<accession>A0A845QA83</accession>
<dbReference type="RefSeq" id="WP_160587352.1">
    <property type="nucleotide sequence ID" value="NZ_BMHN01000001.1"/>
</dbReference>
<dbReference type="EMBL" id="WXYQ01000005">
    <property type="protein sequence ID" value="NBG95347.1"/>
    <property type="molecule type" value="Genomic_DNA"/>
</dbReference>
<dbReference type="Proteomes" id="UP000470384">
    <property type="component" value="Unassembled WGS sequence"/>
</dbReference>
<organism evidence="1 2">
    <name type="scientific">Pyruvatibacter mobilis</name>
    <dbReference type="NCBI Taxonomy" id="1712261"/>
    <lineage>
        <taxon>Bacteria</taxon>
        <taxon>Pseudomonadati</taxon>
        <taxon>Pseudomonadota</taxon>
        <taxon>Alphaproteobacteria</taxon>
        <taxon>Hyphomicrobiales</taxon>
        <taxon>Parvibaculaceae</taxon>
        <taxon>Pyruvatibacter</taxon>
    </lineage>
</organism>
<protein>
    <submittedName>
        <fullName evidence="1">DUF1491 family protein</fullName>
    </submittedName>
</protein>
<comment type="caution">
    <text evidence="1">The sequence shown here is derived from an EMBL/GenBank/DDBJ whole genome shotgun (WGS) entry which is preliminary data.</text>
</comment>
<dbReference type="Gene3D" id="3.40.1530.20">
    <property type="entry name" value="Protein of unknown function (DUF1491)"/>
    <property type="match status" value="1"/>
</dbReference>
<reference evidence="1 2" key="1">
    <citation type="journal article" date="2016" name="Int. J. Syst. Evol. Microbiol.">
        <title>Pyruvatibacter mobilis gen. nov., sp. nov., a marine bacterium from the culture broth of Picochlorum sp. 122.</title>
        <authorList>
            <person name="Wang G."/>
            <person name="Tang M."/>
            <person name="Wu H."/>
            <person name="Dai S."/>
            <person name="Li T."/>
            <person name="Chen C."/>
            <person name="He H."/>
            <person name="Fan J."/>
            <person name="Xiang W."/>
            <person name="Li X."/>
        </authorList>
    </citation>
    <scope>NUCLEOTIDE SEQUENCE [LARGE SCALE GENOMIC DNA]</scope>
    <source>
        <strain evidence="1 2">GYP-11</strain>
    </source>
</reference>
<dbReference type="Pfam" id="PF07372">
    <property type="entry name" value="DUF1491"/>
    <property type="match status" value="1"/>
</dbReference>
<proteinExistence type="predicted"/>
<dbReference type="GeneID" id="300655188"/>